<dbReference type="PRINTS" id="PR00448">
    <property type="entry name" value="NSFATTACHMNT"/>
</dbReference>
<dbReference type="GO" id="GO:0019905">
    <property type="term" value="F:syntaxin binding"/>
    <property type="evidence" value="ECO:0007669"/>
    <property type="project" value="TreeGrafter"/>
</dbReference>
<dbReference type="EMBL" id="GL349445">
    <property type="protein sequence ID" value="KNC47225.1"/>
    <property type="molecule type" value="Genomic_DNA"/>
</dbReference>
<dbReference type="OrthoDB" id="9984275at2759"/>
<dbReference type="STRING" id="461836.A0A0L0D4Q7"/>
<gene>
    <name evidence="8" type="ORF">AMSG_03653</name>
</gene>
<dbReference type="GO" id="GO:0006886">
    <property type="term" value="P:intracellular protein transport"/>
    <property type="evidence" value="ECO:0007669"/>
    <property type="project" value="UniProtKB-UniRule"/>
</dbReference>
<dbReference type="GeneID" id="25563238"/>
<dbReference type="CDD" id="cd15832">
    <property type="entry name" value="SNAP"/>
    <property type="match status" value="1"/>
</dbReference>
<dbReference type="PANTHER" id="PTHR13768">
    <property type="entry name" value="SOLUBLE NSF ATTACHMENT PROTEIN SNAP"/>
    <property type="match status" value="1"/>
</dbReference>
<evidence type="ECO:0000256" key="6">
    <source>
        <dbReference type="ARBA" id="ARBA00023136"/>
    </source>
</evidence>
<dbReference type="PANTHER" id="PTHR13768:SF8">
    <property type="entry name" value="ALPHA-SOLUBLE NSF ATTACHMENT PROTEIN"/>
    <property type="match status" value="1"/>
</dbReference>
<dbReference type="SUPFAM" id="SSF48452">
    <property type="entry name" value="TPR-like"/>
    <property type="match status" value="1"/>
</dbReference>
<evidence type="ECO:0000256" key="2">
    <source>
        <dbReference type="ARBA" id="ARBA00010050"/>
    </source>
</evidence>
<dbReference type="eggNOG" id="KOG1586">
    <property type="taxonomic scope" value="Eukaryota"/>
</dbReference>
<evidence type="ECO:0000313" key="8">
    <source>
        <dbReference type="EMBL" id="KNC47225.1"/>
    </source>
</evidence>
<dbReference type="GO" id="GO:0031201">
    <property type="term" value="C:SNARE complex"/>
    <property type="evidence" value="ECO:0007669"/>
    <property type="project" value="TreeGrafter"/>
</dbReference>
<comment type="subcellular location">
    <subcellularLocation>
        <location evidence="1 7">Membrane</location>
        <topology evidence="1 7">Peripheral membrane protein</topology>
    </subcellularLocation>
</comment>
<protein>
    <submittedName>
        <fullName evidence="8">Alpha-soluble NSF attachment protein</fullName>
    </submittedName>
</protein>
<dbReference type="Proteomes" id="UP000054408">
    <property type="component" value="Unassembled WGS sequence"/>
</dbReference>
<keyword evidence="6 7" id="KW-0472">Membrane</keyword>
<dbReference type="GO" id="GO:0005774">
    <property type="term" value="C:vacuolar membrane"/>
    <property type="evidence" value="ECO:0007669"/>
    <property type="project" value="TreeGrafter"/>
</dbReference>
<dbReference type="Pfam" id="PF14938">
    <property type="entry name" value="SNAP"/>
    <property type="match status" value="1"/>
</dbReference>
<dbReference type="FunFam" id="1.25.40.10:FF:000049">
    <property type="entry name" value="Alpha-soluble NSF attachment protein-like"/>
    <property type="match status" value="1"/>
</dbReference>
<accession>A0A0L0D4Q7</accession>
<dbReference type="InterPro" id="IPR011990">
    <property type="entry name" value="TPR-like_helical_dom_sf"/>
</dbReference>
<keyword evidence="5 7" id="KW-0653">Protein transport</keyword>
<organism evidence="8 9">
    <name type="scientific">Thecamonas trahens ATCC 50062</name>
    <dbReference type="NCBI Taxonomy" id="461836"/>
    <lineage>
        <taxon>Eukaryota</taxon>
        <taxon>Apusozoa</taxon>
        <taxon>Apusomonadida</taxon>
        <taxon>Apusomonadidae</taxon>
        <taxon>Thecamonas</taxon>
    </lineage>
</organism>
<evidence type="ECO:0000256" key="5">
    <source>
        <dbReference type="ARBA" id="ARBA00022927"/>
    </source>
</evidence>
<dbReference type="AlphaFoldDB" id="A0A0L0D4Q7"/>
<evidence type="ECO:0000256" key="7">
    <source>
        <dbReference type="RuleBase" id="RU367013"/>
    </source>
</evidence>
<dbReference type="GO" id="GO:0035494">
    <property type="term" value="P:SNARE complex disassembly"/>
    <property type="evidence" value="ECO:0007669"/>
    <property type="project" value="TreeGrafter"/>
</dbReference>
<dbReference type="OMA" id="WSVKEYL"/>
<proteinExistence type="inferred from homology"/>
<evidence type="ECO:0000256" key="3">
    <source>
        <dbReference type="ARBA" id="ARBA00022448"/>
    </source>
</evidence>
<keyword evidence="3 7" id="KW-0813">Transport</keyword>
<dbReference type="RefSeq" id="XP_013759994.1">
    <property type="nucleotide sequence ID" value="XM_013904540.1"/>
</dbReference>
<evidence type="ECO:0000313" key="9">
    <source>
        <dbReference type="Proteomes" id="UP000054408"/>
    </source>
</evidence>
<evidence type="ECO:0000256" key="1">
    <source>
        <dbReference type="ARBA" id="ARBA00004170"/>
    </source>
</evidence>
<evidence type="ECO:0000256" key="4">
    <source>
        <dbReference type="ARBA" id="ARBA00022892"/>
    </source>
</evidence>
<name>A0A0L0D4Q7_THETB</name>
<keyword evidence="4 7" id="KW-0931">ER-Golgi transport</keyword>
<reference evidence="8 9" key="1">
    <citation type="submission" date="2010-05" db="EMBL/GenBank/DDBJ databases">
        <title>The Genome Sequence of Thecamonas trahens ATCC 50062.</title>
        <authorList>
            <consortium name="The Broad Institute Genome Sequencing Platform"/>
            <person name="Russ C."/>
            <person name="Cuomo C."/>
            <person name="Shea T."/>
            <person name="Young S.K."/>
            <person name="Zeng Q."/>
            <person name="Koehrsen M."/>
            <person name="Haas B."/>
            <person name="Borodovsky M."/>
            <person name="Guigo R."/>
            <person name="Alvarado L."/>
            <person name="Berlin A."/>
            <person name="Bochicchio J."/>
            <person name="Borenstein D."/>
            <person name="Chapman S."/>
            <person name="Chen Z."/>
            <person name="Freedman E."/>
            <person name="Gellesch M."/>
            <person name="Goldberg J."/>
            <person name="Griggs A."/>
            <person name="Gujja S."/>
            <person name="Heilman E."/>
            <person name="Heiman D."/>
            <person name="Hepburn T."/>
            <person name="Howarth C."/>
            <person name="Jen D."/>
            <person name="Larson L."/>
            <person name="Mehta T."/>
            <person name="Park D."/>
            <person name="Pearson M."/>
            <person name="Roberts A."/>
            <person name="Saif S."/>
            <person name="Shenoy N."/>
            <person name="Sisk P."/>
            <person name="Stolte C."/>
            <person name="Sykes S."/>
            <person name="Thomson T."/>
            <person name="Walk T."/>
            <person name="White J."/>
            <person name="Yandava C."/>
            <person name="Burger G."/>
            <person name="Gray M.W."/>
            <person name="Holland P.W.H."/>
            <person name="King N."/>
            <person name="Lang F.B.F."/>
            <person name="Roger A.J."/>
            <person name="Ruiz-Trillo I."/>
            <person name="Lander E."/>
            <person name="Nusbaum C."/>
        </authorList>
    </citation>
    <scope>NUCLEOTIDE SEQUENCE [LARGE SCALE GENOMIC DNA]</scope>
    <source>
        <strain evidence="8 9">ATCC 50062</strain>
    </source>
</reference>
<sequence length="287" mass="31719">MAAVNEGKALELIAKAEKKSKSFWPGSAKYEDAHDMFTRGANMLKVARKWDEAGDAFEKAAAMSAKLGEPHDEASDFVAAAGCYRKTQTGKAVTCLQRAVDLFTNMGRFTVAAKHTKDIAEMYEEDQELESAINFYESAAQFYEGENSTAMATKCLLKAATFLAQLEKYDRAIEIFEQAGIGGIDNNLTQFKCKEYFLHAVLCHLATGEAHTARAALDRYQDLDAKFVGSREAEFANSLVTAVEDADVDAFTAAIVDFDRITKLSNWRTTILLRVKQAIQAEEDDLT</sequence>
<dbReference type="InterPro" id="IPR000744">
    <property type="entry name" value="NSF_attach"/>
</dbReference>
<dbReference type="GO" id="GO:0005483">
    <property type="term" value="F:soluble NSF attachment protein activity"/>
    <property type="evidence" value="ECO:0007669"/>
    <property type="project" value="TreeGrafter"/>
</dbReference>
<keyword evidence="9" id="KW-1185">Reference proteome</keyword>
<comment type="function">
    <text evidence="7">Required for vesicular transport between the endoplasmic reticulum and the Golgi apparatus.</text>
</comment>
<comment type="similarity">
    <text evidence="2 7">Belongs to the SNAP family.</text>
</comment>
<dbReference type="Gene3D" id="1.25.40.10">
    <property type="entry name" value="Tetratricopeptide repeat domain"/>
    <property type="match status" value="1"/>
</dbReference>